<gene>
    <name evidence="1" type="ORF">RTO_01940</name>
</gene>
<evidence type="ECO:0000313" key="1">
    <source>
        <dbReference type="EMBL" id="CBL24983.1"/>
    </source>
</evidence>
<sequence>MILFAGSQERGFFAQETAAIKEMELEYLQGSLTIKNHLNDILSRQCEYLIFDIEQYVDSAEEVAAEIKRIEGAKNCQVIIYAPGYDRQSKIIQELQNQGILYYIFAVSQTEAREELERCLYGYYKEPETNPYQEEAEAQEELKPGIKIGIAGVCRRIGTTTFAIQLVKYLQLKGYRACYLEVNDTGFVQKHEARFYAEEHDANIGKVRFENVDMFYKPENLPEVLKQEYDYYIYDFGTYMNADFNKTSFLEKDVRIFVSGTTASEMDETETILRNEYYSDIMYVFNFVSEREKKDVLEFMENKAERTFFTVYSPDQFEYVHNPAFEKLFPVKEKEKPQKEKRSLFSRWKKV</sequence>
<protein>
    <recommendedName>
        <fullName evidence="3">CobQ/CobB/MinD/ParA nucleotide binding domain</fullName>
    </recommendedName>
</protein>
<proteinExistence type="predicted"/>
<organism evidence="1 2">
    <name type="scientific">[Ruminococcus] torques L2-14</name>
    <dbReference type="NCBI Taxonomy" id="657313"/>
    <lineage>
        <taxon>Bacteria</taxon>
        <taxon>Bacillati</taxon>
        <taxon>Bacillota</taxon>
        <taxon>Clostridia</taxon>
        <taxon>Lachnospirales</taxon>
        <taxon>Lachnospiraceae</taxon>
        <taxon>Mediterraneibacter</taxon>
    </lineage>
</organism>
<dbReference type="KEGG" id="rto:RTO_01940"/>
<dbReference type="Proteomes" id="UP000008956">
    <property type="component" value="Chromosome"/>
</dbReference>
<dbReference type="PATRIC" id="fig|657313.3.peg.1544"/>
<name>D4M171_9FIRM</name>
<dbReference type="EMBL" id="FP929055">
    <property type="protein sequence ID" value="CBL24983.1"/>
    <property type="molecule type" value="Genomic_DNA"/>
</dbReference>
<dbReference type="InterPro" id="IPR027417">
    <property type="entry name" value="P-loop_NTPase"/>
</dbReference>
<evidence type="ECO:0008006" key="3">
    <source>
        <dbReference type="Google" id="ProtNLM"/>
    </source>
</evidence>
<dbReference type="SUPFAM" id="SSF52540">
    <property type="entry name" value="P-loop containing nucleoside triphosphate hydrolases"/>
    <property type="match status" value="1"/>
</dbReference>
<reference evidence="1 2" key="2">
    <citation type="submission" date="2010-03" db="EMBL/GenBank/DDBJ databases">
        <authorList>
            <person name="Pajon A."/>
        </authorList>
    </citation>
    <scope>NUCLEOTIDE SEQUENCE [LARGE SCALE GENOMIC DNA]</scope>
    <source>
        <strain evidence="1 2">L2-14</strain>
    </source>
</reference>
<dbReference type="AlphaFoldDB" id="D4M171"/>
<dbReference type="HOGENOM" id="CLU_782532_0_0_9"/>
<dbReference type="RefSeq" id="WP_004614805.1">
    <property type="nucleotide sequence ID" value="NC_021015.1"/>
</dbReference>
<evidence type="ECO:0000313" key="2">
    <source>
        <dbReference type="Proteomes" id="UP000008956"/>
    </source>
</evidence>
<reference evidence="1 2" key="1">
    <citation type="submission" date="2010-03" db="EMBL/GenBank/DDBJ databases">
        <title>The genome sequence of Ruminococcus torques L2-14.</title>
        <authorList>
            <consortium name="metaHIT consortium -- http://www.metahit.eu/"/>
            <person name="Pajon A."/>
            <person name="Turner K."/>
            <person name="Parkhill J."/>
            <person name="Duncan S."/>
            <person name="Flint H."/>
        </authorList>
    </citation>
    <scope>NUCLEOTIDE SEQUENCE [LARGE SCALE GENOMIC DNA]</scope>
    <source>
        <strain evidence="1 2">L2-14</strain>
    </source>
</reference>
<accession>D4M171</accession>